<sequence length="77" mass="7040">MLPVLALVQVLPVVEGGTSLRRLASGDAAVDSSDGSGGKGGGAGGGACSGDFGGGGHGEGGGAVSSDGAHQELTCSL</sequence>
<dbReference type="AlphaFoldDB" id="A0AAV7VD98"/>
<accession>A0AAV7VD98</accession>
<feature type="region of interest" description="Disordered" evidence="1">
    <location>
        <begin position="25"/>
        <end position="77"/>
    </location>
</feature>
<evidence type="ECO:0008006" key="5">
    <source>
        <dbReference type="Google" id="ProtNLM"/>
    </source>
</evidence>
<evidence type="ECO:0000313" key="3">
    <source>
        <dbReference type="EMBL" id="KAJ1198069.1"/>
    </source>
</evidence>
<evidence type="ECO:0000256" key="1">
    <source>
        <dbReference type="SAM" id="MobiDB-lite"/>
    </source>
</evidence>
<feature type="compositionally biased region" description="Low complexity" evidence="1">
    <location>
        <begin position="25"/>
        <end position="34"/>
    </location>
</feature>
<feature type="compositionally biased region" description="Gly residues" evidence="1">
    <location>
        <begin position="35"/>
        <end position="63"/>
    </location>
</feature>
<proteinExistence type="predicted"/>
<protein>
    <recommendedName>
        <fullName evidence="5">Secreted protein</fullName>
    </recommendedName>
</protein>
<dbReference type="Proteomes" id="UP001066276">
    <property type="component" value="Chromosome 2_1"/>
</dbReference>
<feature type="signal peptide" evidence="2">
    <location>
        <begin position="1"/>
        <end position="16"/>
    </location>
</feature>
<evidence type="ECO:0000256" key="2">
    <source>
        <dbReference type="SAM" id="SignalP"/>
    </source>
</evidence>
<keyword evidence="4" id="KW-1185">Reference proteome</keyword>
<gene>
    <name evidence="3" type="ORF">NDU88_001913</name>
</gene>
<organism evidence="3 4">
    <name type="scientific">Pleurodeles waltl</name>
    <name type="common">Iberian ribbed newt</name>
    <dbReference type="NCBI Taxonomy" id="8319"/>
    <lineage>
        <taxon>Eukaryota</taxon>
        <taxon>Metazoa</taxon>
        <taxon>Chordata</taxon>
        <taxon>Craniata</taxon>
        <taxon>Vertebrata</taxon>
        <taxon>Euteleostomi</taxon>
        <taxon>Amphibia</taxon>
        <taxon>Batrachia</taxon>
        <taxon>Caudata</taxon>
        <taxon>Salamandroidea</taxon>
        <taxon>Salamandridae</taxon>
        <taxon>Pleurodelinae</taxon>
        <taxon>Pleurodeles</taxon>
    </lineage>
</organism>
<comment type="caution">
    <text evidence="3">The sequence shown here is derived from an EMBL/GenBank/DDBJ whole genome shotgun (WGS) entry which is preliminary data.</text>
</comment>
<dbReference type="EMBL" id="JANPWB010000003">
    <property type="protein sequence ID" value="KAJ1198069.1"/>
    <property type="molecule type" value="Genomic_DNA"/>
</dbReference>
<name>A0AAV7VD98_PLEWA</name>
<feature type="chain" id="PRO_5043529667" description="Secreted protein" evidence="2">
    <location>
        <begin position="17"/>
        <end position="77"/>
    </location>
</feature>
<reference evidence="3" key="1">
    <citation type="journal article" date="2022" name="bioRxiv">
        <title>Sequencing and chromosome-scale assembly of the giantPleurodeles waltlgenome.</title>
        <authorList>
            <person name="Brown T."/>
            <person name="Elewa A."/>
            <person name="Iarovenko S."/>
            <person name="Subramanian E."/>
            <person name="Araus A.J."/>
            <person name="Petzold A."/>
            <person name="Susuki M."/>
            <person name="Suzuki K.-i.T."/>
            <person name="Hayashi T."/>
            <person name="Toyoda A."/>
            <person name="Oliveira C."/>
            <person name="Osipova E."/>
            <person name="Leigh N.D."/>
            <person name="Simon A."/>
            <person name="Yun M.H."/>
        </authorList>
    </citation>
    <scope>NUCLEOTIDE SEQUENCE</scope>
    <source>
        <strain evidence="3">20211129_DDA</strain>
        <tissue evidence="3">Liver</tissue>
    </source>
</reference>
<keyword evidence="2" id="KW-0732">Signal</keyword>
<evidence type="ECO:0000313" key="4">
    <source>
        <dbReference type="Proteomes" id="UP001066276"/>
    </source>
</evidence>